<keyword evidence="5" id="KW-1185">Reference proteome</keyword>
<feature type="region of interest" description="Disordered" evidence="3">
    <location>
        <begin position="210"/>
        <end position="243"/>
    </location>
</feature>
<evidence type="ECO:0000256" key="3">
    <source>
        <dbReference type="SAM" id="MobiDB-lite"/>
    </source>
</evidence>
<dbReference type="Pfam" id="PF00071">
    <property type="entry name" value="Ras"/>
    <property type="match status" value="1"/>
</dbReference>
<dbReference type="SMART" id="SM00174">
    <property type="entry name" value="RHO"/>
    <property type="match status" value="1"/>
</dbReference>
<evidence type="ECO:0000313" key="5">
    <source>
        <dbReference type="Proteomes" id="UP001519460"/>
    </source>
</evidence>
<accession>A0ABD0LM91</accession>
<keyword evidence="2" id="KW-0342">GTP-binding</keyword>
<gene>
    <name evidence="4" type="ORF">BaRGS_00008659</name>
</gene>
<protein>
    <submittedName>
        <fullName evidence="4">Uncharacterized protein</fullName>
    </submittedName>
</protein>
<dbReference type="GO" id="GO:0005525">
    <property type="term" value="F:GTP binding"/>
    <property type="evidence" value="ECO:0007669"/>
    <property type="project" value="UniProtKB-KW"/>
</dbReference>
<dbReference type="SMART" id="SM00173">
    <property type="entry name" value="RAS"/>
    <property type="match status" value="1"/>
</dbReference>
<sequence>EKVRPNTVTGNAALLTVRTRLRWRQTHTRDNTIVAEFRSTVVIYDVAAKTRDVDNCYYNVSKKAPTVPGLKIVIVGDCEVGKTSIYLRFLHNQFSPLYLPTKKVNIDNVVQKVNQPSHALVSLTLWDIPGREEIDLQPTYFRDMDALIVVVDLTDEASIRMAPVWKQIALNRASRTGQEVDSSVLQTPVLLLGNKFDVIEEKLLADMAATNTSENERNDGEGTEGSPQTPRRRRDKTVKVEKPGAVVSAKSGDGSVHQAITSFVRHILEKRDMPRRWQPVPPEERVTKSKDRQADTLEPVGIPQFDELFEQGQVIVTRVSSLAAHFKETLAQFQELCLSAGVVSADDNSLENCLVGLREALAKQDIKLKLTLKDKFCVLEAKSAEEDTEIQKDLRYALKSFDKEFAAVCMTIMTELPTVSTSLEMLDNKLDALCQEYKVPPPPQPGQTHNREDNTENSNNVDLKKASTTIEKNRGKISHVQHQSQDVVKKVETALKKARTAFVW</sequence>
<dbReference type="AlphaFoldDB" id="A0ABD0LM91"/>
<dbReference type="InterPro" id="IPR001806">
    <property type="entry name" value="Small_GTPase"/>
</dbReference>
<reference evidence="4 5" key="1">
    <citation type="journal article" date="2023" name="Sci. Data">
        <title>Genome assembly of the Korean intertidal mud-creeper Batillaria attramentaria.</title>
        <authorList>
            <person name="Patra A.K."/>
            <person name="Ho P.T."/>
            <person name="Jun S."/>
            <person name="Lee S.J."/>
            <person name="Kim Y."/>
            <person name="Won Y.J."/>
        </authorList>
    </citation>
    <scope>NUCLEOTIDE SEQUENCE [LARGE SCALE GENOMIC DNA]</scope>
    <source>
        <strain evidence="4">Wonlab-2016</strain>
    </source>
</reference>
<dbReference type="Gene3D" id="3.40.50.300">
    <property type="entry name" value="P-loop containing nucleotide triphosphate hydrolases"/>
    <property type="match status" value="1"/>
</dbReference>
<evidence type="ECO:0000256" key="2">
    <source>
        <dbReference type="ARBA" id="ARBA00023134"/>
    </source>
</evidence>
<dbReference type="SUPFAM" id="SSF52540">
    <property type="entry name" value="P-loop containing nucleoside triphosphate hydrolases"/>
    <property type="match status" value="1"/>
</dbReference>
<proteinExistence type="predicted"/>
<feature type="compositionally biased region" description="Polar residues" evidence="3">
    <location>
        <begin position="456"/>
        <end position="465"/>
    </location>
</feature>
<keyword evidence="1" id="KW-0547">Nucleotide-binding</keyword>
<feature type="region of interest" description="Disordered" evidence="3">
    <location>
        <begin position="438"/>
        <end position="465"/>
    </location>
</feature>
<feature type="non-terminal residue" evidence="4">
    <location>
        <position position="1"/>
    </location>
</feature>
<organism evidence="4 5">
    <name type="scientific">Batillaria attramentaria</name>
    <dbReference type="NCBI Taxonomy" id="370345"/>
    <lineage>
        <taxon>Eukaryota</taxon>
        <taxon>Metazoa</taxon>
        <taxon>Spiralia</taxon>
        <taxon>Lophotrochozoa</taxon>
        <taxon>Mollusca</taxon>
        <taxon>Gastropoda</taxon>
        <taxon>Caenogastropoda</taxon>
        <taxon>Sorbeoconcha</taxon>
        <taxon>Cerithioidea</taxon>
        <taxon>Batillariidae</taxon>
        <taxon>Batillaria</taxon>
    </lineage>
</organism>
<evidence type="ECO:0000256" key="1">
    <source>
        <dbReference type="ARBA" id="ARBA00022741"/>
    </source>
</evidence>
<dbReference type="Proteomes" id="UP001519460">
    <property type="component" value="Unassembled WGS sequence"/>
</dbReference>
<dbReference type="PANTHER" id="PTHR47977">
    <property type="entry name" value="RAS-RELATED PROTEIN RAB"/>
    <property type="match status" value="1"/>
</dbReference>
<dbReference type="InterPro" id="IPR027417">
    <property type="entry name" value="P-loop_NTPase"/>
</dbReference>
<evidence type="ECO:0000313" key="4">
    <source>
        <dbReference type="EMBL" id="KAK7500112.1"/>
    </source>
</evidence>
<comment type="caution">
    <text evidence="4">The sequence shown here is derived from an EMBL/GenBank/DDBJ whole genome shotgun (WGS) entry which is preliminary data.</text>
</comment>
<dbReference type="PROSITE" id="PS51419">
    <property type="entry name" value="RAB"/>
    <property type="match status" value="1"/>
</dbReference>
<dbReference type="InterPro" id="IPR050227">
    <property type="entry name" value="Rab"/>
</dbReference>
<dbReference type="SMART" id="SM00175">
    <property type="entry name" value="RAB"/>
    <property type="match status" value="1"/>
</dbReference>
<dbReference type="EMBL" id="JACVVK020000039">
    <property type="protein sequence ID" value="KAK7500112.1"/>
    <property type="molecule type" value="Genomic_DNA"/>
</dbReference>
<name>A0ABD0LM91_9CAEN</name>
<dbReference type="PRINTS" id="PR00449">
    <property type="entry name" value="RASTRNSFRMNG"/>
</dbReference>